<proteinExistence type="predicted"/>
<dbReference type="InterPro" id="IPR054189">
    <property type="entry name" value="DUF6894"/>
</dbReference>
<dbReference type="EMBL" id="JAVAIM010000001">
    <property type="protein sequence ID" value="MDP4575693.1"/>
    <property type="molecule type" value="Genomic_DNA"/>
</dbReference>
<evidence type="ECO:0000313" key="3">
    <source>
        <dbReference type="Proteomes" id="UP001240639"/>
    </source>
</evidence>
<accession>A0ABT9HRB9</accession>
<protein>
    <recommendedName>
        <fullName evidence="1">DUF6894 domain-containing protein</fullName>
    </recommendedName>
</protein>
<sequence length="79" mass="8890">MDSSMPRYFFDLHDHSSEFDRLGTELDSQRAAQVAAVEFAGEILKNEPSILDSKGLAVDARDEEGTILFTVHIKLVDHR</sequence>
<dbReference type="RefSeq" id="WP_305932951.1">
    <property type="nucleotide sequence ID" value="NZ_JAVAIM010000001.1"/>
</dbReference>
<reference evidence="2 3" key="1">
    <citation type="submission" date="2023-08" db="EMBL/GenBank/DDBJ databases">
        <title>genomic of G39.</title>
        <authorList>
            <person name="Wang Y."/>
        </authorList>
    </citation>
    <scope>NUCLEOTIDE SEQUENCE [LARGE SCALE GENOMIC DNA]</scope>
    <source>
        <strain evidence="2 3">G39</strain>
    </source>
</reference>
<dbReference type="Pfam" id="PF21834">
    <property type="entry name" value="DUF6894"/>
    <property type="match status" value="1"/>
</dbReference>
<organism evidence="2 3">
    <name type="scientific">Qipengyuania profundimaris</name>
    <dbReference type="NCBI Taxonomy" id="3067652"/>
    <lineage>
        <taxon>Bacteria</taxon>
        <taxon>Pseudomonadati</taxon>
        <taxon>Pseudomonadota</taxon>
        <taxon>Alphaproteobacteria</taxon>
        <taxon>Sphingomonadales</taxon>
        <taxon>Erythrobacteraceae</taxon>
        <taxon>Qipengyuania</taxon>
    </lineage>
</organism>
<keyword evidence="3" id="KW-1185">Reference proteome</keyword>
<dbReference type="Proteomes" id="UP001240639">
    <property type="component" value="Unassembled WGS sequence"/>
</dbReference>
<evidence type="ECO:0000313" key="2">
    <source>
        <dbReference type="EMBL" id="MDP4575693.1"/>
    </source>
</evidence>
<feature type="domain" description="DUF6894" evidence="1">
    <location>
        <begin position="7"/>
        <end position="73"/>
    </location>
</feature>
<name>A0ABT9HRB9_9SPHN</name>
<comment type="caution">
    <text evidence="2">The sequence shown here is derived from an EMBL/GenBank/DDBJ whole genome shotgun (WGS) entry which is preliminary data.</text>
</comment>
<evidence type="ECO:0000259" key="1">
    <source>
        <dbReference type="Pfam" id="PF21834"/>
    </source>
</evidence>
<gene>
    <name evidence="2" type="ORF">Q9K02_11135</name>
</gene>